<sequence>MKPDPAIAEYKDVIDKLKPIYGQPDFDQMMDTIAGNIPKPKKFLIKMELNRLAAPCSRRIDLRGHVDGNVRDFTHGGTTHYLDDVAIRIFNRGLKTYGSYAQGTYEDIMNADNNYRVMHHRQNKERLKSSAPESNIDSSELTKYQAKPVMFGERGFRLEERMIYAMPINVEIPLAGKIAASTTDLSVSGCKIKLPSSYKVMPGQTIGIEYKGLEEEYELGLKKPVEYEVVGLDNKGGNLYARCKRTNNIDTPTFDAFLNRFINGNKRRYKLNLDNTIEAVVTKGYEQFYLPRVTSLPVFLKPREDGALEPVATLTNDNNRGIIRQWIDENNKPRLGYLFGPKRMAALMRKPGRVKETIIYGFTHVAKGRVYFYSATDEELNLKPELRNVFLGFGSAKSVWFIYKIALIDCHKELANLPLTLPDSASREAQKLNKPPSARVMQYLEPIQHVAFITDISSEIARETYNKIEFDMAKVAQLKVFAHHKNSPPPHIEELMIKFVNLRSETRFIYRTTIEATGNQFSQAAVTRDFSTKGMQLEFENPIEVSKEEILELTMPDLQKITSRYKLKGLPYEVVSFNKEKTIVNLRVYEERGIVHQGKSFMNELIEKNRAKLKAAAQAGAGLPGLAEALRNIIAQRTLNTAIYIHKNGIKHTVDTLGFANVPNPLLDILNDEDSGDTYNLYPLLCNNYLNTLFVATLRKMQRHSRPIQQDVYIKYRKDAPSLSDKFEVQLVDDFRNEAAQKIFVQKSLQPNVLFFALRIYTSRTGRPDTDFIAKELAYVSQYAIHKAKVLEEELWSVAGVVDLIDISQEVMSRFGFPVKLINQQMQKRQTN</sequence>
<dbReference type="EMBL" id="CP026604">
    <property type="protein sequence ID" value="AWB67254.1"/>
    <property type="molecule type" value="Genomic_DNA"/>
</dbReference>
<protein>
    <submittedName>
        <fullName evidence="2">PilZ domain-containing protein</fullName>
    </submittedName>
</protein>
<evidence type="ECO:0000313" key="3">
    <source>
        <dbReference type="Proteomes" id="UP000244441"/>
    </source>
</evidence>
<organism evidence="2 3">
    <name type="scientific">Saccharobesus litoralis</name>
    <dbReference type="NCBI Taxonomy" id="2172099"/>
    <lineage>
        <taxon>Bacteria</taxon>
        <taxon>Pseudomonadati</taxon>
        <taxon>Pseudomonadota</taxon>
        <taxon>Gammaproteobacteria</taxon>
        <taxon>Alteromonadales</taxon>
        <taxon>Alteromonadaceae</taxon>
        <taxon>Saccharobesus</taxon>
    </lineage>
</organism>
<accession>A0A2S0VSR4</accession>
<evidence type="ECO:0000259" key="1">
    <source>
        <dbReference type="Pfam" id="PF07238"/>
    </source>
</evidence>
<dbReference type="Proteomes" id="UP000244441">
    <property type="component" value="Chromosome"/>
</dbReference>
<dbReference type="InterPro" id="IPR009875">
    <property type="entry name" value="PilZ_domain"/>
</dbReference>
<proteinExistence type="predicted"/>
<dbReference type="GO" id="GO:0035438">
    <property type="term" value="F:cyclic-di-GMP binding"/>
    <property type="evidence" value="ECO:0007669"/>
    <property type="project" value="InterPro"/>
</dbReference>
<dbReference type="OrthoDB" id="6208912at2"/>
<evidence type="ECO:0000313" key="2">
    <source>
        <dbReference type="EMBL" id="AWB67254.1"/>
    </source>
</evidence>
<feature type="domain" description="PilZ" evidence="1">
    <location>
        <begin position="157"/>
        <end position="251"/>
    </location>
</feature>
<name>A0A2S0VSR4_9ALTE</name>
<dbReference type="Pfam" id="PF07238">
    <property type="entry name" value="PilZ"/>
    <property type="match status" value="1"/>
</dbReference>
<keyword evidence="3" id="KW-1185">Reference proteome</keyword>
<dbReference type="KEGG" id="cate:C2869_12750"/>
<gene>
    <name evidence="2" type="ORF">C2869_12750</name>
</gene>
<dbReference type="AlphaFoldDB" id="A0A2S0VSR4"/>
<reference evidence="2 3" key="1">
    <citation type="submission" date="2018-01" db="EMBL/GenBank/DDBJ databases">
        <title>Genome sequence of a Cantenovulum-like bacteria.</title>
        <authorList>
            <person name="Tan W.R."/>
            <person name="Lau N.-S."/>
            <person name="Go F."/>
            <person name="Amirul A.-A.A."/>
        </authorList>
    </citation>
    <scope>NUCLEOTIDE SEQUENCE [LARGE SCALE GENOMIC DNA]</scope>
    <source>
        <strain evidence="2 3">CCB-QB4</strain>
    </source>
</reference>
<dbReference type="RefSeq" id="WP_108603301.1">
    <property type="nucleotide sequence ID" value="NZ_CP026604.1"/>
</dbReference>